<evidence type="ECO:0000259" key="15">
    <source>
        <dbReference type="PROSITE" id="PS50016"/>
    </source>
</evidence>
<keyword evidence="4" id="KW-0862">Zinc</keyword>
<feature type="region of interest" description="Disordered" evidence="13">
    <location>
        <begin position="1281"/>
        <end position="1317"/>
    </location>
</feature>
<feature type="compositionally biased region" description="Acidic residues" evidence="13">
    <location>
        <begin position="1282"/>
        <end position="1292"/>
    </location>
</feature>
<dbReference type="PROSITE" id="PS50016">
    <property type="entry name" value="ZF_PHD_2"/>
    <property type="match status" value="2"/>
</dbReference>
<keyword evidence="3 10" id="KW-0863">Zinc-finger</keyword>
<protein>
    <recommendedName>
        <fullName evidence="20">Bromodomain adjacent to zinc finger domain protein 1A</fullName>
    </recommendedName>
</protein>
<dbReference type="PROSITE" id="PS01359">
    <property type="entry name" value="ZF_PHD_1"/>
    <property type="match status" value="2"/>
</dbReference>
<dbReference type="Pfam" id="PF15613">
    <property type="entry name" value="WSD"/>
    <property type="match status" value="1"/>
</dbReference>
<dbReference type="PRINTS" id="PR00503">
    <property type="entry name" value="BROMODOMAIN"/>
</dbReference>
<evidence type="ECO:0000256" key="10">
    <source>
        <dbReference type="PROSITE-ProRule" id="PRU00146"/>
    </source>
</evidence>
<name>A0ABP1PBN2_XYLVO</name>
<dbReference type="Pfam" id="PF02791">
    <property type="entry name" value="DDT"/>
    <property type="match status" value="1"/>
</dbReference>
<feature type="region of interest" description="Disordered" evidence="13">
    <location>
        <begin position="732"/>
        <end position="762"/>
    </location>
</feature>
<evidence type="ECO:0000256" key="3">
    <source>
        <dbReference type="ARBA" id="ARBA00022771"/>
    </source>
</evidence>
<feature type="domain" description="Bromo" evidence="14">
    <location>
        <begin position="1333"/>
        <end position="1403"/>
    </location>
</feature>
<dbReference type="Gene3D" id="3.30.40.10">
    <property type="entry name" value="Zinc/RING finger domain, C3HC4 (zinc finger)"/>
    <property type="match status" value="2"/>
</dbReference>
<proteinExistence type="predicted"/>
<dbReference type="Proteomes" id="UP001642520">
    <property type="component" value="Unassembled WGS sequence"/>
</dbReference>
<comment type="subcellular location">
    <subcellularLocation>
        <location evidence="1 11">Nucleus</location>
    </subcellularLocation>
</comment>
<feature type="domain" description="WAC" evidence="17">
    <location>
        <begin position="22"/>
        <end position="129"/>
    </location>
</feature>
<feature type="domain" description="DDT" evidence="16">
    <location>
        <begin position="378"/>
        <end position="443"/>
    </location>
</feature>
<dbReference type="PANTHER" id="PTHR46510">
    <property type="entry name" value="BROMODOMAIN ADJACENT TO ZINC FINGER DOMAIN PROTEIN 1A"/>
    <property type="match status" value="1"/>
</dbReference>
<evidence type="ECO:0000259" key="17">
    <source>
        <dbReference type="PROSITE" id="PS51136"/>
    </source>
</evidence>
<evidence type="ECO:0000259" key="14">
    <source>
        <dbReference type="PROSITE" id="PS50014"/>
    </source>
</evidence>
<dbReference type="SUPFAM" id="SSF47370">
    <property type="entry name" value="Bromodomain"/>
    <property type="match status" value="1"/>
</dbReference>
<feature type="domain" description="PHD-type" evidence="15">
    <location>
        <begin position="1074"/>
        <end position="1124"/>
    </location>
</feature>
<evidence type="ECO:0000256" key="5">
    <source>
        <dbReference type="ARBA" id="ARBA00023015"/>
    </source>
</evidence>
<keyword evidence="2" id="KW-0479">Metal-binding</keyword>
<evidence type="ECO:0000256" key="13">
    <source>
        <dbReference type="SAM" id="MobiDB-lite"/>
    </source>
</evidence>
<feature type="region of interest" description="Disordered" evidence="13">
    <location>
        <begin position="610"/>
        <end position="630"/>
    </location>
</feature>
<dbReference type="InterPro" id="IPR019786">
    <property type="entry name" value="Zinc_finger_PHD-type_CS"/>
</dbReference>
<accession>A0ABP1PBN2</accession>
<evidence type="ECO:0000256" key="1">
    <source>
        <dbReference type="ARBA" id="ARBA00004123"/>
    </source>
</evidence>
<reference evidence="18 19" key="1">
    <citation type="submission" date="2024-08" db="EMBL/GenBank/DDBJ databases">
        <authorList>
            <person name="Will J Nash"/>
            <person name="Angela Man"/>
            <person name="Seanna McTaggart"/>
            <person name="Kendall Baker"/>
            <person name="Tom Barker"/>
            <person name="Leah Catchpole"/>
            <person name="Alex Durrant"/>
            <person name="Karim Gharbi"/>
            <person name="Naomi Irish"/>
            <person name="Gemy Kaithakottil"/>
            <person name="Debby Ku"/>
            <person name="Aaliyah Providence"/>
            <person name="Felix Shaw"/>
            <person name="David Swarbreck"/>
            <person name="Chris Watkins"/>
            <person name="Ann M. McCartney"/>
            <person name="Giulio Formenti"/>
            <person name="Alice Mouton"/>
            <person name="Noel Vella"/>
            <person name="Bjorn M von Reumont"/>
            <person name="Adriana Vella"/>
            <person name="Wilfried Haerty"/>
        </authorList>
    </citation>
    <scope>NUCLEOTIDE SEQUENCE [LARGE SCALE GENOMIC DNA]</scope>
</reference>
<evidence type="ECO:0000256" key="4">
    <source>
        <dbReference type="ARBA" id="ARBA00022833"/>
    </source>
</evidence>
<dbReference type="PROSITE" id="PS51136">
    <property type="entry name" value="WAC"/>
    <property type="match status" value="1"/>
</dbReference>
<dbReference type="InterPro" id="IPR036427">
    <property type="entry name" value="Bromodomain-like_sf"/>
</dbReference>
<dbReference type="SMART" id="SM00571">
    <property type="entry name" value="DDT"/>
    <property type="match status" value="1"/>
</dbReference>
<evidence type="ECO:0000256" key="6">
    <source>
        <dbReference type="ARBA" id="ARBA00023117"/>
    </source>
</evidence>
<keyword evidence="5" id="KW-0805">Transcription regulation</keyword>
<dbReference type="Pfam" id="PF00628">
    <property type="entry name" value="PHD"/>
    <property type="match status" value="2"/>
</dbReference>
<feature type="compositionally biased region" description="Acidic residues" evidence="13">
    <location>
        <begin position="1162"/>
        <end position="1176"/>
    </location>
</feature>
<dbReference type="InterPro" id="IPR001965">
    <property type="entry name" value="Znf_PHD"/>
</dbReference>
<evidence type="ECO:0000256" key="12">
    <source>
        <dbReference type="SAM" id="Coils"/>
    </source>
</evidence>
<dbReference type="Pfam" id="PF10537">
    <property type="entry name" value="WAC_Acf1_DNA_bd"/>
    <property type="match status" value="1"/>
</dbReference>
<keyword evidence="19" id="KW-1185">Reference proteome</keyword>
<keyword evidence="12" id="KW-0175">Coiled coil</keyword>
<evidence type="ECO:0000256" key="9">
    <source>
        <dbReference type="PROSITE-ProRule" id="PRU00035"/>
    </source>
</evidence>
<keyword evidence="7" id="KW-0804">Transcription</keyword>
<feature type="region of interest" description="Disordered" evidence="13">
    <location>
        <begin position="1157"/>
        <end position="1176"/>
    </location>
</feature>
<evidence type="ECO:0000256" key="7">
    <source>
        <dbReference type="ARBA" id="ARBA00023163"/>
    </source>
</evidence>
<dbReference type="SUPFAM" id="SSF57903">
    <property type="entry name" value="FYVE/PHD zinc finger"/>
    <property type="match status" value="2"/>
</dbReference>
<evidence type="ECO:0000256" key="11">
    <source>
        <dbReference type="PROSITE-ProRule" id="PRU00475"/>
    </source>
</evidence>
<dbReference type="Gene3D" id="1.20.920.10">
    <property type="entry name" value="Bromodomain-like"/>
    <property type="match status" value="1"/>
</dbReference>
<dbReference type="PROSITE" id="PS00633">
    <property type="entry name" value="BROMODOMAIN_1"/>
    <property type="match status" value="1"/>
</dbReference>
<evidence type="ECO:0000313" key="18">
    <source>
        <dbReference type="EMBL" id="CAL7949619.1"/>
    </source>
</evidence>
<evidence type="ECO:0008006" key="20">
    <source>
        <dbReference type="Google" id="ProtNLM"/>
    </source>
</evidence>
<feature type="coiled-coil region" evidence="12">
    <location>
        <begin position="314"/>
        <end position="341"/>
    </location>
</feature>
<comment type="caution">
    <text evidence="18">The sequence shown here is derived from an EMBL/GenBank/DDBJ whole genome shotgun (WGS) entry which is preliminary data.</text>
</comment>
<dbReference type="PANTHER" id="PTHR46510:SF1">
    <property type="entry name" value="BROMODOMAIN ADJACENT TO ZINC FINGER DOMAIN PROTEIN 1A"/>
    <property type="match status" value="1"/>
</dbReference>
<dbReference type="InterPro" id="IPR018359">
    <property type="entry name" value="Bromodomain_CS"/>
</dbReference>
<feature type="domain" description="PHD-type" evidence="15">
    <location>
        <begin position="1185"/>
        <end position="1232"/>
    </location>
</feature>
<dbReference type="SMART" id="SM00249">
    <property type="entry name" value="PHD"/>
    <property type="match status" value="2"/>
</dbReference>
<dbReference type="InterPro" id="IPR013083">
    <property type="entry name" value="Znf_RING/FYVE/PHD"/>
</dbReference>
<feature type="region of interest" description="Disordered" evidence="13">
    <location>
        <begin position="1444"/>
        <end position="1463"/>
    </location>
</feature>
<evidence type="ECO:0000259" key="16">
    <source>
        <dbReference type="PROSITE" id="PS50827"/>
    </source>
</evidence>
<dbReference type="InterPro" id="IPR019787">
    <property type="entry name" value="Znf_PHD-finger"/>
</dbReference>
<dbReference type="InterPro" id="IPR018501">
    <property type="entry name" value="DDT_dom"/>
</dbReference>
<dbReference type="InterPro" id="IPR047171">
    <property type="entry name" value="BAZ1A"/>
</dbReference>
<sequence>MPLLRKQPFQRLHISSDFKDDDEVFHCEVTNEIFKDYNEFCERIILCNSLIWSCSITGRSNMTYEEALQCEENAKKSLKEFPMELRIPILYLASKTNRSSFNEMIEDVYQFAKDRYFVGEMVEASFTENSWCDCHVLQVIAPTEQQIKLSAKENNRSPQEQQYHPLAKLFRYEVEQLDSGDSDVSQLMIVEAAQVRRKKQHYSRERNKIFLRQLCEQNESGIWIVKDNVLQKYGINKVRFDTIFAGPPPDFTSRIKKSIKHKQESMDKFITTEVSKQKTIEKPDPLKKVNQKGLNIKKFRKPRMNGKFKEDLKAKALEEKAKRKEERVLKSERKKEEKQKLAALAAYVRQWNKPREDLECEDLFPIPQATPVKISIPNEKFGDSVMILEFLEFFNEELEVSAYFPNGFTLDLLEKALLVKEASGPWSDLLQLLLSSIFKYQADEEDEIHAEASDISNDVSINEGTSSMSKAVKLSTIASSWSQVHQGCKLSELTLDHVTVSEILRQHLLSSGGRISEVASKWRYSQRGGYTNQDDPALFMRINETYILRLLGHRSVHEFDLDEKLKVATCLINQLLTFASVRDVIEERHEKLHQARKELKSFLIAEQRKEREEKEKMREREREKEKDNENKIPKKITRGNCEEEKKKEEYENKLKELQQASKNDKMMLYLGSDRAHRRYWRFLSIPGVFVENDEWWPGNCLPDGTPHQPELQDRDSTYAYLKNKFEDEFSDKENSFKKAKKSPKKVSFSDKNGVKSPRKDVSRKDLKQELFDIRKNLMACTGDKECPVHSTRSGPKWSFFGRQEDIQVLVNGLNTRGIREGELRNNIVQEMSSLTSVIEECPRHKLNPEVFSEPIKGHPNKIIKKNKYENANLNFPSEMAVDDVLELTIRDYILDFEDRVKGGGLGSLKVNDREAWRHAINDRKYDKQCDKLLYGTNEVEADVASNVTIDKVKNETKHSRPGTPDSEFGSVNMKTYKDSGKYLGPPSENEMLPDFKQQSVIKQMACAILQLSQGIEQKYLQRPLGINEKDKKSSGKEIKEKWEQSLMASTNWSQLFVHLSTLENSVAWSRSVLNAQCRICRRRRDGDKMLLCDGCNKGHHLYCLKPKLNSVPDGDWYCKVCKPSTKPKEKIKKRTKFEDELDEEVILTKETRHNRAKRVLESEEEEDPEYEELEEESDMDISQEMNICSACRSGGKLITCDTCLNFYHVECIEPPITRAPRGRWVCSDCKDRKDRRTNLKYVLIVLLVRGRERERDKERLCAAAARSRIHGFAKSLLTTESTDWDDSSNSEDAEPRQTRRAAKRAAEMEQEEEDKGTIKGSMGRLQELLSDIRHHRDSWPFLSPVTKDEVPDYHDIISNPMDFGTIKYKLNNNEYETLEHFFNDCHLVFENCQAYNEEHSSVYNYVYRAGMRLLKYFEKRCKELGLTYSEEVIRFPDAKKPKLEENGVVGSEDEDPEDYQKSR</sequence>
<dbReference type="PROSITE" id="PS50827">
    <property type="entry name" value="DDT"/>
    <property type="match status" value="1"/>
</dbReference>
<evidence type="ECO:0000256" key="2">
    <source>
        <dbReference type="ARBA" id="ARBA00022723"/>
    </source>
</evidence>
<dbReference type="Pfam" id="PF00439">
    <property type="entry name" value="Bromodomain"/>
    <property type="match status" value="1"/>
</dbReference>
<evidence type="ECO:0000256" key="8">
    <source>
        <dbReference type="ARBA" id="ARBA00023242"/>
    </source>
</evidence>
<dbReference type="PROSITE" id="PS50014">
    <property type="entry name" value="BROMODOMAIN_2"/>
    <property type="match status" value="1"/>
</dbReference>
<dbReference type="InterPro" id="IPR001487">
    <property type="entry name" value="Bromodomain"/>
</dbReference>
<dbReference type="SMART" id="SM00297">
    <property type="entry name" value="BROMO"/>
    <property type="match status" value="1"/>
</dbReference>
<keyword evidence="8 11" id="KW-0539">Nucleus</keyword>
<evidence type="ECO:0000313" key="19">
    <source>
        <dbReference type="Proteomes" id="UP001642520"/>
    </source>
</evidence>
<dbReference type="InterPro" id="IPR013136">
    <property type="entry name" value="WSTF_Acf1_Cbp146"/>
</dbReference>
<dbReference type="InterPro" id="IPR011011">
    <property type="entry name" value="Znf_FYVE_PHD"/>
</dbReference>
<dbReference type="EMBL" id="CAXAJV020001300">
    <property type="protein sequence ID" value="CAL7949619.1"/>
    <property type="molecule type" value="Genomic_DNA"/>
</dbReference>
<gene>
    <name evidence="18" type="ORF">XYLVIOL_LOCUS9506</name>
</gene>
<keyword evidence="6 9" id="KW-0103">Bromodomain</keyword>
<organism evidence="18 19">
    <name type="scientific">Xylocopa violacea</name>
    <name type="common">Violet carpenter bee</name>
    <name type="synonym">Apis violacea</name>
    <dbReference type="NCBI Taxonomy" id="135666"/>
    <lineage>
        <taxon>Eukaryota</taxon>
        <taxon>Metazoa</taxon>
        <taxon>Ecdysozoa</taxon>
        <taxon>Arthropoda</taxon>
        <taxon>Hexapoda</taxon>
        <taxon>Insecta</taxon>
        <taxon>Pterygota</taxon>
        <taxon>Neoptera</taxon>
        <taxon>Endopterygota</taxon>
        <taxon>Hymenoptera</taxon>
        <taxon>Apocrita</taxon>
        <taxon>Aculeata</taxon>
        <taxon>Apoidea</taxon>
        <taxon>Anthophila</taxon>
        <taxon>Apidae</taxon>
        <taxon>Xylocopa</taxon>
        <taxon>Xylocopa</taxon>
    </lineage>
</organism>
<dbReference type="InterPro" id="IPR028941">
    <property type="entry name" value="WHIM2_dom"/>
</dbReference>